<dbReference type="GO" id="GO:0048188">
    <property type="term" value="C:Set1C/COMPASS complex"/>
    <property type="evidence" value="ECO:0007669"/>
    <property type="project" value="InterPro"/>
</dbReference>
<dbReference type="Proteomes" id="UP000559256">
    <property type="component" value="Unassembled WGS sequence"/>
</dbReference>
<dbReference type="InterPro" id="IPR003877">
    <property type="entry name" value="SPRY_dom"/>
</dbReference>
<accession>A0A8H5GIV9</accession>
<dbReference type="Pfam" id="PF00622">
    <property type="entry name" value="SPRY"/>
    <property type="match status" value="1"/>
</dbReference>
<dbReference type="GO" id="GO:0000976">
    <property type="term" value="F:transcription cis-regulatory region binding"/>
    <property type="evidence" value="ECO:0007669"/>
    <property type="project" value="TreeGrafter"/>
</dbReference>
<dbReference type="InterPro" id="IPR013320">
    <property type="entry name" value="ConA-like_dom_sf"/>
</dbReference>
<dbReference type="EMBL" id="JAACJM010000026">
    <property type="protein sequence ID" value="KAF5365718.1"/>
    <property type="molecule type" value="Genomic_DNA"/>
</dbReference>
<protein>
    <recommendedName>
        <fullName evidence="5">B30.2/SPRY domain-containing protein</fullName>
    </recommendedName>
</protein>
<evidence type="ECO:0000313" key="7">
    <source>
        <dbReference type="Proteomes" id="UP000559256"/>
    </source>
</evidence>
<dbReference type="InterPro" id="IPR043136">
    <property type="entry name" value="B30.2/SPRY_sf"/>
</dbReference>
<dbReference type="InterPro" id="IPR037353">
    <property type="entry name" value="ASH2"/>
</dbReference>
<dbReference type="PROSITE" id="PS50188">
    <property type="entry name" value="B302_SPRY"/>
    <property type="match status" value="1"/>
</dbReference>
<dbReference type="CDD" id="cd12872">
    <property type="entry name" value="SPRY_Ash2"/>
    <property type="match status" value="1"/>
</dbReference>
<keyword evidence="7" id="KW-1185">Reference proteome</keyword>
<evidence type="ECO:0000256" key="3">
    <source>
        <dbReference type="ARBA" id="ARBA00038149"/>
    </source>
</evidence>
<dbReference type="PANTHER" id="PTHR10598">
    <property type="entry name" value="SET1/ASH2 HISTONE METHYLTRANSFERASE COMPLEX SUBUNIT ASH2"/>
    <property type="match status" value="1"/>
</dbReference>
<comment type="similarity">
    <text evidence="3">Belongs to the cclA family.</text>
</comment>
<name>A0A8H5GIV9_9AGAR</name>
<dbReference type="SMART" id="SM00449">
    <property type="entry name" value="SPRY"/>
    <property type="match status" value="1"/>
</dbReference>
<keyword evidence="2" id="KW-0539">Nucleus</keyword>
<feature type="region of interest" description="Disordered" evidence="4">
    <location>
        <begin position="451"/>
        <end position="597"/>
    </location>
</feature>
<feature type="compositionally biased region" description="Polar residues" evidence="4">
    <location>
        <begin position="309"/>
        <end position="318"/>
    </location>
</feature>
<feature type="compositionally biased region" description="Basic and acidic residues" evidence="4">
    <location>
        <begin position="457"/>
        <end position="474"/>
    </location>
</feature>
<comment type="subcellular location">
    <subcellularLocation>
        <location evidence="1">Nucleus</location>
    </subcellularLocation>
</comment>
<comment type="caution">
    <text evidence="6">The sequence shown here is derived from an EMBL/GenBank/DDBJ whole genome shotgun (WGS) entry which is preliminary data.</text>
</comment>
<proteinExistence type="inferred from homology"/>
<gene>
    <name evidence="6" type="ORF">D9758_003278</name>
</gene>
<feature type="compositionally biased region" description="Polar residues" evidence="4">
    <location>
        <begin position="282"/>
        <end position="292"/>
    </location>
</feature>
<feature type="region of interest" description="Disordered" evidence="4">
    <location>
        <begin position="1"/>
        <end position="41"/>
    </location>
</feature>
<evidence type="ECO:0000313" key="6">
    <source>
        <dbReference type="EMBL" id="KAF5365718.1"/>
    </source>
</evidence>
<dbReference type="SUPFAM" id="SSF49899">
    <property type="entry name" value="Concanavalin A-like lectins/glucanases"/>
    <property type="match status" value="1"/>
</dbReference>
<dbReference type="InterPro" id="IPR001870">
    <property type="entry name" value="B30.2/SPRY"/>
</dbReference>
<dbReference type="Gene3D" id="2.60.120.920">
    <property type="match status" value="1"/>
</dbReference>
<sequence>MEPLPQSSPPPPAASRKRKRTEKVASSPAPSELGTPEVLSSRTDLFSRPQLSVSRGPFFIPISDRSSSFFKTDPVGINRVGFRYSPAGIKSPGCYYPFRTIESNPLSYRVSWEDRSPFLYVTKDGLGLSGTKGFRSARCNAPVREGSWYMEVKIVRGGGDASTEGHREGCHVRLGWGRREAPLNGPVGLDGYSYGYRDKTGDKVTLSRPRPYGRPFESGDVIGLYISLPSLRKPNKKDPHDPAHLKRERIAIDLKGQEVFEIQEYPQSKEMIALMDYSGKSSNTASLPSVSNKKAGAGKLPERGPAVPTRTNTDNLRPLPTLSNSHIAFFVNGECQGIAFQDLYDFLQLRSPEVSRKAKEKKRARGGVKEHKENPFDDGTLGYYPFISLFNDACVQLNPGPNFDFPPPPDIEPLLVNPAAIIPEDQKPTWRPICERYAEFMEEQWQLDEFDEEEAKEEFARSDAQERAAAEKQAQRQKKKQQAEARKRAKMQPKERSPTVGDDDRTSYAGAQPSPLRHATTAPEESGDPDDERLVYGGAQPSPLRHTTAAYEPDESPAPIGLEEDSLVYGGAQPSPLRHTADYELEPSPASIGPDEDRLVYDGAQPSPLRQATAVYEPEQSPAPAFGTPNAQSGYTSENGEMDAEDSSTHMQLVDNLDYMHQCED</sequence>
<dbReference type="OrthoDB" id="10266026at2759"/>
<dbReference type="PANTHER" id="PTHR10598:SF0">
    <property type="entry name" value="SET1_ASH2 HISTONE METHYLTRANSFERASE COMPLEX SUBUNIT ASH2"/>
    <property type="match status" value="1"/>
</dbReference>
<organism evidence="6 7">
    <name type="scientific">Tetrapyrgos nigripes</name>
    <dbReference type="NCBI Taxonomy" id="182062"/>
    <lineage>
        <taxon>Eukaryota</taxon>
        <taxon>Fungi</taxon>
        <taxon>Dikarya</taxon>
        <taxon>Basidiomycota</taxon>
        <taxon>Agaricomycotina</taxon>
        <taxon>Agaricomycetes</taxon>
        <taxon>Agaricomycetidae</taxon>
        <taxon>Agaricales</taxon>
        <taxon>Marasmiineae</taxon>
        <taxon>Marasmiaceae</taxon>
        <taxon>Tetrapyrgos</taxon>
    </lineage>
</organism>
<feature type="compositionally biased region" description="Basic and acidic residues" evidence="4">
    <location>
        <begin position="481"/>
        <end position="506"/>
    </location>
</feature>
<evidence type="ECO:0000256" key="2">
    <source>
        <dbReference type="ARBA" id="ARBA00023242"/>
    </source>
</evidence>
<feature type="domain" description="B30.2/SPRY" evidence="5">
    <location>
        <begin position="87"/>
        <end position="286"/>
    </location>
</feature>
<feature type="region of interest" description="Disordered" evidence="4">
    <location>
        <begin position="617"/>
        <end position="657"/>
    </location>
</feature>
<evidence type="ECO:0000256" key="1">
    <source>
        <dbReference type="ARBA" id="ARBA00004123"/>
    </source>
</evidence>
<dbReference type="AlphaFoldDB" id="A0A8H5GIV9"/>
<evidence type="ECO:0000256" key="4">
    <source>
        <dbReference type="SAM" id="MobiDB-lite"/>
    </source>
</evidence>
<feature type="compositionally biased region" description="Pro residues" evidence="4">
    <location>
        <begin position="1"/>
        <end position="13"/>
    </location>
</feature>
<feature type="compositionally biased region" description="Polar residues" evidence="4">
    <location>
        <begin position="629"/>
        <end position="639"/>
    </location>
</feature>
<reference evidence="6 7" key="1">
    <citation type="journal article" date="2020" name="ISME J.">
        <title>Uncovering the hidden diversity of litter-decomposition mechanisms in mushroom-forming fungi.</title>
        <authorList>
            <person name="Floudas D."/>
            <person name="Bentzer J."/>
            <person name="Ahren D."/>
            <person name="Johansson T."/>
            <person name="Persson P."/>
            <person name="Tunlid A."/>
        </authorList>
    </citation>
    <scope>NUCLEOTIDE SEQUENCE [LARGE SCALE GENOMIC DNA]</scope>
    <source>
        <strain evidence="6 7">CBS 291.85</strain>
    </source>
</reference>
<evidence type="ECO:0000259" key="5">
    <source>
        <dbReference type="PROSITE" id="PS50188"/>
    </source>
</evidence>
<feature type="region of interest" description="Disordered" evidence="4">
    <location>
        <begin position="282"/>
        <end position="318"/>
    </location>
</feature>